<evidence type="ECO:0000259" key="3">
    <source>
        <dbReference type="PROSITE" id="PS51186"/>
    </source>
</evidence>
<dbReference type="Pfam" id="PF00583">
    <property type="entry name" value="Acetyltransf_1"/>
    <property type="match status" value="1"/>
</dbReference>
<evidence type="ECO:0000256" key="2">
    <source>
        <dbReference type="ARBA" id="ARBA00023315"/>
    </source>
</evidence>
<sequence>MTTSVRFEPLSPADLGWAWDVYTLTTRDHLLATLHPTEDEERDLRSELLRRGRAQAVLDEQGERVGLLEVTEDGDELTIRHLELLPSVQGKGLGTQVIRTVIDRAASEGRSVVLRVLRTNPRARALYERLGFVVEQERERSTQLRLLPRTTTETDAGRGDPTP</sequence>
<keyword evidence="1 4" id="KW-0808">Transferase</keyword>
<dbReference type="InterPro" id="IPR016181">
    <property type="entry name" value="Acyl_CoA_acyltransferase"/>
</dbReference>
<keyword evidence="2 4" id="KW-0012">Acyltransferase</keyword>
<evidence type="ECO:0000256" key="1">
    <source>
        <dbReference type="ARBA" id="ARBA00022679"/>
    </source>
</evidence>
<dbReference type="Proteomes" id="UP001556631">
    <property type="component" value="Unassembled WGS sequence"/>
</dbReference>
<evidence type="ECO:0000313" key="4">
    <source>
        <dbReference type="EMBL" id="MEX0429226.1"/>
    </source>
</evidence>
<dbReference type="PANTHER" id="PTHR43800">
    <property type="entry name" value="PEPTIDYL-LYSINE N-ACETYLTRANSFERASE YJAB"/>
    <property type="match status" value="1"/>
</dbReference>
<dbReference type="PROSITE" id="PS51186">
    <property type="entry name" value="GNAT"/>
    <property type="match status" value="1"/>
</dbReference>
<dbReference type="RefSeq" id="WP_367995192.1">
    <property type="nucleotide sequence ID" value="NZ_JBFPJR010000036.1"/>
</dbReference>
<keyword evidence="5" id="KW-1185">Reference proteome</keyword>
<reference evidence="4 5" key="1">
    <citation type="submission" date="2024-07" db="EMBL/GenBank/DDBJ databases">
        <authorList>
            <person name="Lee S."/>
            <person name="Kang M."/>
        </authorList>
    </citation>
    <scope>NUCLEOTIDE SEQUENCE [LARGE SCALE GENOMIC DNA]</scope>
    <source>
        <strain evidence="4 5">DS6</strain>
    </source>
</reference>
<organism evidence="4 5">
    <name type="scientific">Nocardioides eburneus</name>
    <dbReference type="NCBI Taxonomy" id="3231482"/>
    <lineage>
        <taxon>Bacteria</taxon>
        <taxon>Bacillati</taxon>
        <taxon>Actinomycetota</taxon>
        <taxon>Actinomycetes</taxon>
        <taxon>Propionibacteriales</taxon>
        <taxon>Nocardioidaceae</taxon>
        <taxon>Nocardioides</taxon>
    </lineage>
</organism>
<gene>
    <name evidence="4" type="ORF">AB3X52_16505</name>
</gene>
<name>A0ABV3T205_9ACTN</name>
<dbReference type="EC" id="2.3.1.-" evidence="4"/>
<evidence type="ECO:0000313" key="5">
    <source>
        <dbReference type="Proteomes" id="UP001556631"/>
    </source>
</evidence>
<dbReference type="GO" id="GO:0016746">
    <property type="term" value="F:acyltransferase activity"/>
    <property type="evidence" value="ECO:0007669"/>
    <property type="project" value="UniProtKB-KW"/>
</dbReference>
<dbReference type="PANTHER" id="PTHR43800:SF1">
    <property type="entry name" value="PEPTIDYL-LYSINE N-ACETYLTRANSFERASE YJAB"/>
    <property type="match status" value="1"/>
</dbReference>
<dbReference type="CDD" id="cd04301">
    <property type="entry name" value="NAT_SF"/>
    <property type="match status" value="1"/>
</dbReference>
<dbReference type="InterPro" id="IPR000182">
    <property type="entry name" value="GNAT_dom"/>
</dbReference>
<dbReference type="SUPFAM" id="SSF55729">
    <property type="entry name" value="Acyl-CoA N-acyltransferases (Nat)"/>
    <property type="match status" value="1"/>
</dbReference>
<feature type="domain" description="N-acetyltransferase" evidence="3">
    <location>
        <begin position="5"/>
        <end position="153"/>
    </location>
</feature>
<accession>A0ABV3T205</accession>
<dbReference type="EMBL" id="JBFPJR010000036">
    <property type="protein sequence ID" value="MEX0429226.1"/>
    <property type="molecule type" value="Genomic_DNA"/>
</dbReference>
<proteinExistence type="predicted"/>
<protein>
    <submittedName>
        <fullName evidence="4">GNAT family N-acetyltransferase</fullName>
        <ecNumber evidence="4">2.3.1.-</ecNumber>
    </submittedName>
</protein>
<dbReference type="Gene3D" id="3.40.630.30">
    <property type="match status" value="1"/>
</dbReference>
<comment type="caution">
    <text evidence="4">The sequence shown here is derived from an EMBL/GenBank/DDBJ whole genome shotgun (WGS) entry which is preliminary data.</text>
</comment>